<accession>A0A371ED73</accession>
<proteinExistence type="predicted"/>
<dbReference type="OrthoDB" id="1706811at2759"/>
<evidence type="ECO:0000313" key="2">
    <source>
        <dbReference type="Proteomes" id="UP000257109"/>
    </source>
</evidence>
<evidence type="ECO:0000313" key="1">
    <source>
        <dbReference type="EMBL" id="RDX63973.1"/>
    </source>
</evidence>
<comment type="caution">
    <text evidence="1">The sequence shown here is derived from an EMBL/GenBank/DDBJ whole genome shotgun (WGS) entry which is preliminary data.</text>
</comment>
<feature type="non-terminal residue" evidence="1">
    <location>
        <position position="1"/>
    </location>
</feature>
<evidence type="ECO:0008006" key="3">
    <source>
        <dbReference type="Google" id="ProtNLM"/>
    </source>
</evidence>
<reference evidence="1" key="1">
    <citation type="submission" date="2018-05" db="EMBL/GenBank/DDBJ databases">
        <title>Draft genome of Mucuna pruriens seed.</title>
        <authorList>
            <person name="Nnadi N.E."/>
            <person name="Vos R."/>
            <person name="Hasami M.H."/>
            <person name="Devisetty U.K."/>
            <person name="Aguiy J.C."/>
        </authorList>
    </citation>
    <scope>NUCLEOTIDE SEQUENCE [LARGE SCALE GENOMIC DNA]</scope>
    <source>
        <strain evidence="1">JCA_2017</strain>
    </source>
</reference>
<dbReference type="EMBL" id="QJKJ01014625">
    <property type="protein sequence ID" value="RDX63973.1"/>
    <property type="molecule type" value="Genomic_DNA"/>
</dbReference>
<dbReference type="AlphaFoldDB" id="A0A371ED73"/>
<sequence length="126" mass="14055">MFFNLPNLKGSTLVPKFDKIGVSSRRISNFLNPAPIQHNDPTNVPTLTLEIVQQMIISTFSALGISNNKFVFYTKLCSDGSIDHYKTRLVVLENKQEYGLNYDETFALVAMMTIVHTVLALAASQS</sequence>
<gene>
    <name evidence="1" type="ORF">CR513_57530</name>
</gene>
<name>A0A371ED73_MUCPR</name>
<keyword evidence="2" id="KW-1185">Reference proteome</keyword>
<dbReference type="Proteomes" id="UP000257109">
    <property type="component" value="Unassembled WGS sequence"/>
</dbReference>
<organism evidence="1 2">
    <name type="scientific">Mucuna pruriens</name>
    <name type="common">Velvet bean</name>
    <name type="synonym">Dolichos pruriens</name>
    <dbReference type="NCBI Taxonomy" id="157652"/>
    <lineage>
        <taxon>Eukaryota</taxon>
        <taxon>Viridiplantae</taxon>
        <taxon>Streptophyta</taxon>
        <taxon>Embryophyta</taxon>
        <taxon>Tracheophyta</taxon>
        <taxon>Spermatophyta</taxon>
        <taxon>Magnoliopsida</taxon>
        <taxon>eudicotyledons</taxon>
        <taxon>Gunneridae</taxon>
        <taxon>Pentapetalae</taxon>
        <taxon>rosids</taxon>
        <taxon>fabids</taxon>
        <taxon>Fabales</taxon>
        <taxon>Fabaceae</taxon>
        <taxon>Papilionoideae</taxon>
        <taxon>50 kb inversion clade</taxon>
        <taxon>NPAAA clade</taxon>
        <taxon>indigoferoid/millettioid clade</taxon>
        <taxon>Phaseoleae</taxon>
        <taxon>Mucuna</taxon>
    </lineage>
</organism>
<protein>
    <recommendedName>
        <fullName evidence="3">Reverse transcriptase Ty1/copia-type domain-containing protein</fullName>
    </recommendedName>
</protein>